<comment type="caution">
    <text evidence="1">The sequence shown here is derived from an EMBL/GenBank/DDBJ whole genome shotgun (WGS) entry which is preliminary data.</text>
</comment>
<dbReference type="EMBL" id="PHUF01000005">
    <property type="protein sequence ID" value="PKB14105.1"/>
    <property type="molecule type" value="Genomic_DNA"/>
</dbReference>
<organism evidence="1 2">
    <name type="scientific">Novosphingobium kunmingense</name>
    <dbReference type="NCBI Taxonomy" id="1211806"/>
    <lineage>
        <taxon>Bacteria</taxon>
        <taxon>Pseudomonadati</taxon>
        <taxon>Pseudomonadota</taxon>
        <taxon>Alphaproteobacteria</taxon>
        <taxon>Sphingomonadales</taxon>
        <taxon>Sphingomonadaceae</taxon>
        <taxon>Novosphingobium</taxon>
    </lineage>
</organism>
<sequence length="262" mass="29524">MELSPPSKQLPSEVRHDPPKVAVRSVKAEQCFCAIHCASVAVFKIQISVTDVQRLTRYRVGHLKRVAISRMLAEAAHPWPQLRSWWIFLPEDVQILIANAVNRISLKILVFGPQVHTPSPHERTAKLQAKRIDIRARLEADGHFVRYAEDLVDPMVGDPAGNAFFQEILIMGEYDLIVTIVDSPGSIVEATTISLNPRLAQKASLFLDSEYIEGLVGATCRNAEDIGAHFQTYQYPQDLDECHLLGHVVTRVRKIQKIKYLM</sequence>
<name>A0A2N0H594_9SPHN</name>
<keyword evidence="2" id="KW-1185">Reference proteome</keyword>
<protein>
    <submittedName>
        <fullName evidence="1">Uncharacterized protein</fullName>
    </submittedName>
</protein>
<gene>
    <name evidence="1" type="ORF">B0I00_2734</name>
</gene>
<accession>A0A2N0H594</accession>
<reference evidence="1 2" key="1">
    <citation type="submission" date="2017-11" db="EMBL/GenBank/DDBJ databases">
        <title>Genomic Encyclopedia of Type Strains, Phase III (KMG-III): the genomes of soil and plant-associated and newly described type strains.</title>
        <authorList>
            <person name="Whitman W."/>
        </authorList>
    </citation>
    <scope>NUCLEOTIDE SEQUENCE [LARGE SCALE GENOMIC DNA]</scope>
    <source>
        <strain evidence="1 2">CGMCC 1.12274</strain>
    </source>
</reference>
<evidence type="ECO:0000313" key="1">
    <source>
        <dbReference type="EMBL" id="PKB14105.1"/>
    </source>
</evidence>
<evidence type="ECO:0000313" key="2">
    <source>
        <dbReference type="Proteomes" id="UP000232587"/>
    </source>
</evidence>
<proteinExistence type="predicted"/>
<dbReference type="Proteomes" id="UP000232587">
    <property type="component" value="Unassembled WGS sequence"/>
</dbReference>
<dbReference type="AlphaFoldDB" id="A0A2N0H594"/>
<dbReference type="RefSeq" id="WP_198519254.1">
    <property type="nucleotide sequence ID" value="NZ_PHUF01000005.1"/>
</dbReference>